<name>I6ZEX6_MYCWM</name>
<dbReference type="AlphaFoldDB" id="I6ZEX6"/>
<protein>
    <submittedName>
        <fullName evidence="1">Uncharacterized protein</fullName>
    </submittedName>
</protein>
<gene>
    <name evidence="1" type="ordered locus">WEN_01820</name>
</gene>
<reference evidence="1 2" key="1">
    <citation type="journal article" date="2012" name="J. Bacteriol.">
        <title>Complete genome sequence of Mycoplasma wenyonii strain Massachusetts.</title>
        <authorList>
            <person name="Dos Santos A.P."/>
            <person name="Guimaraes A.M."/>
            <person name="do Nascimento N.C."/>
            <person name="Sanmiguel P.J."/>
            <person name="Messick J.B."/>
        </authorList>
    </citation>
    <scope>NUCLEOTIDE SEQUENCE [LARGE SCALE GENOMIC DNA]</scope>
    <source>
        <strain evidence="1 2">Massachusetts</strain>
    </source>
</reference>
<dbReference type="HOGENOM" id="CLU_2383119_0_0_14"/>
<dbReference type="KEGG" id="mwe:WEN_01820"/>
<evidence type="ECO:0000313" key="2">
    <source>
        <dbReference type="Proteomes" id="UP000009005"/>
    </source>
</evidence>
<accession>I6ZEX6</accession>
<dbReference type="Proteomes" id="UP000009005">
    <property type="component" value="Chromosome"/>
</dbReference>
<sequence length="94" mass="11043">MSKREEPLWVKENEKNKWKDVKFDIEEQNINRVKYVEVSGGGTYVVNNCKFDEINIRDRGLSDKNGEHKAEEIKLETIVCKGWIFSKKLLKALN</sequence>
<organism evidence="1 2">
    <name type="scientific">Mycoplasma wenyonii (strain Massachusetts)</name>
    <name type="common">Eperythrozoon wenyonii</name>
    <dbReference type="NCBI Taxonomy" id="1197325"/>
    <lineage>
        <taxon>Bacteria</taxon>
        <taxon>Bacillati</taxon>
        <taxon>Mycoplasmatota</taxon>
        <taxon>Mollicutes</taxon>
        <taxon>Mycoplasmataceae</taxon>
        <taxon>Mycoplasma</taxon>
    </lineage>
</organism>
<dbReference type="EMBL" id="CP003703">
    <property type="protein sequence ID" value="AFN65157.1"/>
    <property type="molecule type" value="Genomic_DNA"/>
</dbReference>
<evidence type="ECO:0000313" key="1">
    <source>
        <dbReference type="EMBL" id="AFN65157.1"/>
    </source>
</evidence>
<dbReference type="PATRIC" id="fig|1197325.3.peg.394"/>
<proteinExistence type="predicted"/>
<keyword evidence="2" id="KW-1185">Reference proteome</keyword>